<organism evidence="1 2">
    <name type="scientific">Canavalia gladiata</name>
    <name type="common">Sword bean</name>
    <name type="synonym">Dolichos gladiatus</name>
    <dbReference type="NCBI Taxonomy" id="3824"/>
    <lineage>
        <taxon>Eukaryota</taxon>
        <taxon>Viridiplantae</taxon>
        <taxon>Streptophyta</taxon>
        <taxon>Embryophyta</taxon>
        <taxon>Tracheophyta</taxon>
        <taxon>Spermatophyta</taxon>
        <taxon>Magnoliopsida</taxon>
        <taxon>eudicotyledons</taxon>
        <taxon>Gunneridae</taxon>
        <taxon>Pentapetalae</taxon>
        <taxon>rosids</taxon>
        <taxon>fabids</taxon>
        <taxon>Fabales</taxon>
        <taxon>Fabaceae</taxon>
        <taxon>Papilionoideae</taxon>
        <taxon>50 kb inversion clade</taxon>
        <taxon>NPAAA clade</taxon>
        <taxon>indigoferoid/millettioid clade</taxon>
        <taxon>Phaseoleae</taxon>
        <taxon>Canavalia</taxon>
    </lineage>
</organism>
<proteinExistence type="predicted"/>
<sequence length="208" mass="23191">MSTDGPTYEIVIVLTPKMNTLDKYKSKRHESTMKSKLAIFDPLSNGEGALKEGGSWVFTVSEALKSAFLSFHLLCIAEEGRNSKKETAKFAPAAFEAIWNPLDLRPCLIMPQVSCFYLYKLSRVVVTDNLESLAQLGKAMKHDARTQDSRPGGAKRNPLPRIVLIWVMCIQMGHPKRVVADANTPFLNGSFKLGQQNQNEPKPVAKRK</sequence>
<reference evidence="1 2" key="1">
    <citation type="submission" date="2024-01" db="EMBL/GenBank/DDBJ databases">
        <title>The genomes of 5 underutilized Papilionoideae crops provide insights into root nodulation and disease resistanc.</title>
        <authorList>
            <person name="Jiang F."/>
        </authorList>
    </citation>
    <scope>NUCLEOTIDE SEQUENCE [LARGE SCALE GENOMIC DNA]</scope>
    <source>
        <strain evidence="1">LVBAO_FW01</strain>
        <tissue evidence="1">Leaves</tissue>
    </source>
</reference>
<accession>A0AAN9KVV7</accession>
<comment type="caution">
    <text evidence="1">The sequence shown here is derived from an EMBL/GenBank/DDBJ whole genome shotgun (WGS) entry which is preliminary data.</text>
</comment>
<dbReference type="Proteomes" id="UP001367508">
    <property type="component" value="Unassembled WGS sequence"/>
</dbReference>
<evidence type="ECO:0000313" key="2">
    <source>
        <dbReference type="Proteomes" id="UP001367508"/>
    </source>
</evidence>
<gene>
    <name evidence="1" type="ORF">VNO77_26864</name>
</gene>
<name>A0AAN9KVV7_CANGL</name>
<dbReference type="EMBL" id="JAYMYQ010000006">
    <property type="protein sequence ID" value="KAK7323392.1"/>
    <property type="molecule type" value="Genomic_DNA"/>
</dbReference>
<evidence type="ECO:0000313" key="1">
    <source>
        <dbReference type="EMBL" id="KAK7323392.1"/>
    </source>
</evidence>
<protein>
    <submittedName>
        <fullName evidence="1">Uncharacterized protein</fullName>
    </submittedName>
</protein>
<dbReference type="AlphaFoldDB" id="A0AAN9KVV7"/>
<keyword evidence="2" id="KW-1185">Reference proteome</keyword>